<feature type="compositionally biased region" description="Polar residues" evidence="1">
    <location>
        <begin position="27"/>
        <end position="39"/>
    </location>
</feature>
<dbReference type="InterPro" id="IPR029056">
    <property type="entry name" value="Ribokinase-like"/>
</dbReference>
<dbReference type="RefSeq" id="WP_072278555.1">
    <property type="nucleotide sequence ID" value="NZ_BCSX01000047.1"/>
</dbReference>
<proteinExistence type="predicted"/>
<evidence type="ECO:0000313" key="3">
    <source>
        <dbReference type="Proteomes" id="UP000069620"/>
    </source>
</evidence>
<reference evidence="3" key="1">
    <citation type="journal article" date="2016" name="Genome Announc.">
        <title>Draft Genome Sequences of Five Rapidly Growing Mycobacterium Species, M. thermoresistibile, M. fortuitum subsp. acetamidolyticum, M. canariasense, M. brisbanense, and M. novocastrense.</title>
        <authorList>
            <person name="Katahira K."/>
            <person name="Ogura Y."/>
            <person name="Gotoh Y."/>
            <person name="Hayashi T."/>
        </authorList>
    </citation>
    <scope>NUCLEOTIDE SEQUENCE [LARGE SCALE GENOMIC DNA]</scope>
    <source>
        <strain evidence="3">JCM15654</strain>
    </source>
</reference>
<keyword evidence="2" id="KW-0808">Transferase</keyword>
<reference evidence="3" key="2">
    <citation type="submission" date="2016-02" db="EMBL/GenBank/DDBJ databases">
        <title>Draft genome sequence of five rapidly growing Mycobacterium species.</title>
        <authorList>
            <person name="Katahira K."/>
            <person name="Gotou Y."/>
            <person name="Iida K."/>
            <person name="Ogura Y."/>
            <person name="Hayashi T."/>
        </authorList>
    </citation>
    <scope>NUCLEOTIDE SEQUENCE [LARGE SCALE GENOMIC DNA]</scope>
    <source>
        <strain evidence="3">JCM15654</strain>
    </source>
</reference>
<evidence type="ECO:0000313" key="2">
    <source>
        <dbReference type="EMBL" id="GAS91453.1"/>
    </source>
</evidence>
<dbReference type="EMBL" id="BCSX01000047">
    <property type="protein sequence ID" value="GAS91453.1"/>
    <property type="molecule type" value="Genomic_DNA"/>
</dbReference>
<protein>
    <submittedName>
        <fullName evidence="2">Fructokinase</fullName>
    </submittedName>
</protein>
<accession>A0A100W4G5</accession>
<dbReference type="Gene3D" id="3.40.1190.20">
    <property type="match status" value="1"/>
</dbReference>
<feature type="region of interest" description="Disordered" evidence="1">
    <location>
        <begin position="20"/>
        <end position="39"/>
    </location>
</feature>
<dbReference type="AlphaFoldDB" id="A0A100W4G5"/>
<organism evidence="2 3">
    <name type="scientific">Mycolicibacterium brisbanense</name>
    <dbReference type="NCBI Taxonomy" id="146020"/>
    <lineage>
        <taxon>Bacteria</taxon>
        <taxon>Bacillati</taxon>
        <taxon>Actinomycetota</taxon>
        <taxon>Actinomycetes</taxon>
        <taxon>Mycobacteriales</taxon>
        <taxon>Mycobacteriaceae</taxon>
        <taxon>Mycolicibacterium</taxon>
    </lineage>
</organism>
<dbReference type="SUPFAM" id="SSF53613">
    <property type="entry name" value="Ribokinase-like"/>
    <property type="match status" value="1"/>
</dbReference>
<dbReference type="GO" id="GO:0016301">
    <property type="term" value="F:kinase activity"/>
    <property type="evidence" value="ECO:0007669"/>
    <property type="project" value="UniProtKB-KW"/>
</dbReference>
<sequence>MTVTTEPTSEVHRHALVRRTSGRPTAHRNNSACATRSATVSRDASRARIDEMLSRSGIVTLTDDDLAWLRPGDRPADAIRWLMSQGPAILILTHGDAAATGYIRGGSVRVRGAAGIDPAAWVDAFAAGLLQALTARNLGTDRSPRSVGLDDLHGILHDANMHAAQAITPAGGQ</sequence>
<dbReference type="Proteomes" id="UP000069620">
    <property type="component" value="Unassembled WGS sequence"/>
</dbReference>
<keyword evidence="3" id="KW-1185">Reference proteome</keyword>
<keyword evidence="2" id="KW-0418">Kinase</keyword>
<comment type="caution">
    <text evidence="2">The sequence shown here is derived from an EMBL/GenBank/DDBJ whole genome shotgun (WGS) entry which is preliminary data.</text>
</comment>
<evidence type="ECO:0000256" key="1">
    <source>
        <dbReference type="SAM" id="MobiDB-lite"/>
    </source>
</evidence>
<gene>
    <name evidence="2" type="ORF">RMCB_5549</name>
</gene>
<name>A0A100W4G5_9MYCO</name>
<dbReference type="STRING" id="146020.RMCB_5549"/>
<dbReference type="OrthoDB" id="4629343at2"/>